<evidence type="ECO:0000313" key="10">
    <source>
        <dbReference type="Proteomes" id="UP000030185"/>
    </source>
</evidence>
<dbReference type="EC" id="3.1.26.5" evidence="7 8"/>
<dbReference type="PROSITE" id="PS00648">
    <property type="entry name" value="RIBONUCLEASE_P"/>
    <property type="match status" value="1"/>
</dbReference>
<comment type="subunit">
    <text evidence="7">Consists of a catalytic RNA component (M1 or rnpB) and a protein subunit.</text>
</comment>
<comment type="function">
    <text evidence="1 7">RNaseP catalyzes the removal of the 5'-leader sequence from pre-tRNA to produce the mature 5'-terminus. It can also cleave other RNA substrates such as 4.5S RNA. The protein component plays an auxiliary but essential role in vivo by binding to the 5'-leader sequence and broadening the substrate specificity of the ribozyme.</text>
</comment>
<dbReference type="HAMAP" id="MF_00227">
    <property type="entry name" value="RNase_P"/>
    <property type="match status" value="1"/>
</dbReference>
<dbReference type="AlphaFoldDB" id="A0A098LFL3"/>
<dbReference type="GO" id="GO:0004526">
    <property type="term" value="F:ribonuclease P activity"/>
    <property type="evidence" value="ECO:0007669"/>
    <property type="project" value="UniProtKB-UniRule"/>
</dbReference>
<evidence type="ECO:0000256" key="6">
    <source>
        <dbReference type="ARBA" id="ARBA00022884"/>
    </source>
</evidence>
<dbReference type="PANTHER" id="PTHR33992">
    <property type="entry name" value="RIBONUCLEASE P PROTEIN COMPONENT"/>
    <property type="match status" value="1"/>
</dbReference>
<keyword evidence="5 7" id="KW-0378">Hydrolase</keyword>
<name>A0A098LFL3_9BACT</name>
<organism evidence="9 10">
    <name type="scientific">Sporocytophaga myxococcoides</name>
    <dbReference type="NCBI Taxonomy" id="153721"/>
    <lineage>
        <taxon>Bacteria</taxon>
        <taxon>Pseudomonadati</taxon>
        <taxon>Bacteroidota</taxon>
        <taxon>Cytophagia</taxon>
        <taxon>Cytophagales</taxon>
        <taxon>Cytophagaceae</taxon>
        <taxon>Sporocytophaga</taxon>
    </lineage>
</organism>
<dbReference type="GO" id="GO:0030677">
    <property type="term" value="C:ribonuclease P complex"/>
    <property type="evidence" value="ECO:0007669"/>
    <property type="project" value="TreeGrafter"/>
</dbReference>
<proteinExistence type="inferred from homology"/>
<dbReference type="InterPro" id="IPR020568">
    <property type="entry name" value="Ribosomal_Su5_D2-typ_SF"/>
</dbReference>
<accession>A0A098LFL3</accession>
<dbReference type="eggNOG" id="COG0594">
    <property type="taxonomic scope" value="Bacteria"/>
</dbReference>
<keyword evidence="6 7" id="KW-0694">RNA-binding</keyword>
<evidence type="ECO:0000256" key="1">
    <source>
        <dbReference type="ARBA" id="ARBA00002663"/>
    </source>
</evidence>
<dbReference type="SUPFAM" id="SSF54211">
    <property type="entry name" value="Ribosomal protein S5 domain 2-like"/>
    <property type="match status" value="1"/>
</dbReference>
<comment type="caution">
    <text evidence="9">The sequence shown here is derived from an EMBL/GenBank/DDBJ whole genome shotgun (WGS) entry which is preliminary data.</text>
</comment>
<evidence type="ECO:0000256" key="4">
    <source>
        <dbReference type="ARBA" id="ARBA00022759"/>
    </source>
</evidence>
<sequence length="123" mass="14361">MKATLPSEERLKSIKFIEELFKRGSSYFLHPFKIVYLADKKDNRVPPKILVSVPKKSFKRAVDRNLLKRRIKEAYRKNKSGIFSSPDIVMPSHLAIIYIGKDKLDFDTIEKKLILILNRLKST</sequence>
<evidence type="ECO:0000256" key="2">
    <source>
        <dbReference type="ARBA" id="ARBA00022694"/>
    </source>
</evidence>
<dbReference type="Gene3D" id="3.30.230.10">
    <property type="match status" value="1"/>
</dbReference>
<comment type="similarity">
    <text evidence="7">Belongs to the RnpA family.</text>
</comment>
<dbReference type="EMBL" id="BBLT01000003">
    <property type="protein sequence ID" value="GAL84898.1"/>
    <property type="molecule type" value="Genomic_DNA"/>
</dbReference>
<dbReference type="InterPro" id="IPR000100">
    <property type="entry name" value="RNase_P"/>
</dbReference>
<protein>
    <recommendedName>
        <fullName evidence="7 8">Ribonuclease P protein component</fullName>
        <shortName evidence="7">RNase P protein</shortName>
        <shortName evidence="7">RNaseP protein</shortName>
        <ecNumber evidence="7 8">3.1.26.5</ecNumber>
    </recommendedName>
    <alternativeName>
        <fullName evidence="7">Protein C5</fullName>
    </alternativeName>
</protein>
<evidence type="ECO:0000256" key="5">
    <source>
        <dbReference type="ARBA" id="ARBA00022801"/>
    </source>
</evidence>
<gene>
    <name evidence="7" type="primary">rnpA</name>
    <name evidence="9" type="ORF">MYP_2126</name>
</gene>
<evidence type="ECO:0000256" key="7">
    <source>
        <dbReference type="HAMAP-Rule" id="MF_00227"/>
    </source>
</evidence>
<dbReference type="InterPro" id="IPR020539">
    <property type="entry name" value="RNase_P_CS"/>
</dbReference>
<evidence type="ECO:0000256" key="3">
    <source>
        <dbReference type="ARBA" id="ARBA00022722"/>
    </source>
</evidence>
<dbReference type="PANTHER" id="PTHR33992:SF1">
    <property type="entry name" value="RIBONUCLEASE P PROTEIN COMPONENT"/>
    <property type="match status" value="1"/>
</dbReference>
<keyword evidence="3 7" id="KW-0540">Nuclease</keyword>
<keyword evidence="4 7" id="KW-0255">Endonuclease</keyword>
<keyword evidence="2 7" id="KW-0819">tRNA processing</keyword>
<dbReference type="Pfam" id="PF00825">
    <property type="entry name" value="Ribonuclease_P"/>
    <property type="match status" value="1"/>
</dbReference>
<dbReference type="STRING" id="153721.MYP_2126"/>
<dbReference type="InterPro" id="IPR014721">
    <property type="entry name" value="Ribsml_uS5_D2-typ_fold_subgr"/>
</dbReference>
<dbReference type="GO" id="GO:0001682">
    <property type="term" value="P:tRNA 5'-leader removal"/>
    <property type="evidence" value="ECO:0007669"/>
    <property type="project" value="UniProtKB-UniRule"/>
</dbReference>
<comment type="catalytic activity">
    <reaction evidence="7">
        <text>Endonucleolytic cleavage of RNA, removing 5'-extranucleotides from tRNA precursor.</text>
        <dbReference type="EC" id="3.1.26.5"/>
    </reaction>
</comment>
<dbReference type="GO" id="GO:0042781">
    <property type="term" value="F:3'-tRNA processing endoribonuclease activity"/>
    <property type="evidence" value="ECO:0007669"/>
    <property type="project" value="TreeGrafter"/>
</dbReference>
<dbReference type="GO" id="GO:0000049">
    <property type="term" value="F:tRNA binding"/>
    <property type="evidence" value="ECO:0007669"/>
    <property type="project" value="UniProtKB-UniRule"/>
</dbReference>
<evidence type="ECO:0000256" key="8">
    <source>
        <dbReference type="NCBIfam" id="TIGR00188"/>
    </source>
</evidence>
<evidence type="ECO:0000313" key="9">
    <source>
        <dbReference type="EMBL" id="GAL84898.1"/>
    </source>
</evidence>
<dbReference type="Proteomes" id="UP000030185">
    <property type="component" value="Unassembled WGS sequence"/>
</dbReference>
<reference evidence="9 10" key="1">
    <citation type="submission" date="2014-09" db="EMBL/GenBank/DDBJ databases">
        <title>Sporocytophaga myxococcoides PG-01 genome sequencing.</title>
        <authorList>
            <person name="Liu L."/>
            <person name="Gao P.J."/>
            <person name="Chen G.J."/>
            <person name="Wang L.S."/>
        </authorList>
    </citation>
    <scope>NUCLEOTIDE SEQUENCE [LARGE SCALE GENOMIC DNA]</scope>
    <source>
        <strain evidence="9 10">PG-01</strain>
    </source>
</reference>
<keyword evidence="10" id="KW-1185">Reference proteome</keyword>
<dbReference type="NCBIfam" id="TIGR00188">
    <property type="entry name" value="rnpA"/>
    <property type="match status" value="1"/>
</dbReference>